<proteinExistence type="predicted"/>
<evidence type="ECO:0000313" key="1">
    <source>
        <dbReference type="EMBL" id="KAG6403838.1"/>
    </source>
</evidence>
<evidence type="ECO:0000313" key="3">
    <source>
        <dbReference type="Proteomes" id="UP000298416"/>
    </source>
</evidence>
<name>A0A4D9AFU5_SALSN</name>
<dbReference type="Proteomes" id="UP000298416">
    <property type="component" value="Unassembled WGS sequence"/>
</dbReference>
<evidence type="ECO:0008006" key="4">
    <source>
        <dbReference type="Google" id="ProtNLM"/>
    </source>
</evidence>
<sequence length="121" mass="14012">MQEREARGGRPNRLTEAGYWKATGSPCDVYTCQNIRIGRKKTMLKEELSLCRVYKRSKYPRAFDRRPVALHHHHQSSDEAVMITEDQQNSAVENEVDLDMATEIEPLQDSEIVMLLNCFDI</sequence>
<organism evidence="1">
    <name type="scientific">Salvia splendens</name>
    <name type="common">Scarlet sage</name>
    <dbReference type="NCBI Taxonomy" id="180675"/>
    <lineage>
        <taxon>Eukaryota</taxon>
        <taxon>Viridiplantae</taxon>
        <taxon>Streptophyta</taxon>
        <taxon>Embryophyta</taxon>
        <taxon>Tracheophyta</taxon>
        <taxon>Spermatophyta</taxon>
        <taxon>Magnoliopsida</taxon>
        <taxon>eudicotyledons</taxon>
        <taxon>Gunneridae</taxon>
        <taxon>Pentapetalae</taxon>
        <taxon>asterids</taxon>
        <taxon>lamiids</taxon>
        <taxon>Lamiales</taxon>
        <taxon>Lamiaceae</taxon>
        <taxon>Nepetoideae</taxon>
        <taxon>Mentheae</taxon>
        <taxon>Salviinae</taxon>
        <taxon>Salvia</taxon>
        <taxon>Salvia subgen. Calosphace</taxon>
        <taxon>core Calosphace</taxon>
    </lineage>
</organism>
<dbReference type="GO" id="GO:0006355">
    <property type="term" value="P:regulation of DNA-templated transcription"/>
    <property type="evidence" value="ECO:0007669"/>
    <property type="project" value="InterPro"/>
</dbReference>
<keyword evidence="3" id="KW-1185">Reference proteome</keyword>
<accession>A0A4D9AFU5</accession>
<gene>
    <name evidence="1" type="ORF">SASPL_136071</name>
    <name evidence="2" type="ORF">SASPL_136075</name>
</gene>
<comment type="caution">
    <text evidence="1">The sequence shown here is derived from an EMBL/GenBank/DDBJ whole genome shotgun (WGS) entry which is preliminary data.</text>
</comment>
<evidence type="ECO:0000313" key="2">
    <source>
        <dbReference type="EMBL" id="KAG6403842.1"/>
    </source>
</evidence>
<dbReference type="STRING" id="180675.A0A4D9AFU5"/>
<dbReference type="Gene3D" id="2.170.150.80">
    <property type="entry name" value="NAC domain"/>
    <property type="match status" value="1"/>
</dbReference>
<dbReference type="EMBL" id="PNBA02000013">
    <property type="protein sequence ID" value="KAG6403842.1"/>
    <property type="molecule type" value="Genomic_DNA"/>
</dbReference>
<dbReference type="AlphaFoldDB" id="A0A4D9AFU5"/>
<protein>
    <recommendedName>
        <fullName evidence="4">NAC domain-containing protein</fullName>
    </recommendedName>
</protein>
<dbReference type="SUPFAM" id="SSF101941">
    <property type="entry name" value="NAC domain"/>
    <property type="match status" value="1"/>
</dbReference>
<dbReference type="InterPro" id="IPR036093">
    <property type="entry name" value="NAC_dom_sf"/>
</dbReference>
<reference evidence="1" key="2">
    <citation type="submission" date="2020-08" db="EMBL/GenBank/DDBJ databases">
        <title>Plant Genome Project.</title>
        <authorList>
            <person name="Zhang R.-G."/>
        </authorList>
    </citation>
    <scope>NUCLEOTIDE SEQUENCE</scope>
    <source>
        <strain evidence="1">Huo1</strain>
        <tissue evidence="1">Leaf</tissue>
    </source>
</reference>
<dbReference type="GO" id="GO:0003677">
    <property type="term" value="F:DNA binding"/>
    <property type="evidence" value="ECO:0007669"/>
    <property type="project" value="InterPro"/>
</dbReference>
<dbReference type="EMBL" id="PNBA02000013">
    <property type="protein sequence ID" value="KAG6403838.1"/>
    <property type="molecule type" value="Genomic_DNA"/>
</dbReference>
<reference evidence="1" key="1">
    <citation type="submission" date="2018-01" db="EMBL/GenBank/DDBJ databases">
        <authorList>
            <person name="Mao J.F."/>
        </authorList>
    </citation>
    <scope>NUCLEOTIDE SEQUENCE</scope>
    <source>
        <strain evidence="1">Huo1</strain>
        <tissue evidence="1">Leaf</tissue>
    </source>
</reference>